<organism evidence="6 7">
    <name type="scientific">Felis catus</name>
    <name type="common">Cat</name>
    <name type="synonym">Felis silvestris catus</name>
    <dbReference type="NCBI Taxonomy" id="9685"/>
    <lineage>
        <taxon>Eukaryota</taxon>
        <taxon>Metazoa</taxon>
        <taxon>Chordata</taxon>
        <taxon>Craniata</taxon>
        <taxon>Vertebrata</taxon>
        <taxon>Euteleostomi</taxon>
        <taxon>Mammalia</taxon>
        <taxon>Eutheria</taxon>
        <taxon>Laurasiatheria</taxon>
        <taxon>Carnivora</taxon>
        <taxon>Feliformia</taxon>
        <taxon>Felidae</taxon>
        <taxon>Felinae</taxon>
        <taxon>Felis</taxon>
    </lineage>
</organism>
<evidence type="ECO:0000256" key="4">
    <source>
        <dbReference type="SAM" id="MobiDB-lite"/>
    </source>
</evidence>
<feature type="region of interest" description="Disordered" evidence="4">
    <location>
        <begin position="49"/>
        <end position="130"/>
    </location>
</feature>
<evidence type="ECO:0000313" key="6">
    <source>
        <dbReference type="Ensembl" id="ENSFCTP00005052859.1"/>
    </source>
</evidence>
<feature type="compositionally biased region" description="Basic residues" evidence="4">
    <location>
        <begin position="53"/>
        <end position="65"/>
    </location>
</feature>
<sequence>MERRPDAKVWAEWWRRRSLNVLILRWGTVFAWGEALRVPFPAGSVPPPTYHLSRGRHPPPPKGRRSANVGASGSRWALCPSGELTQTSTPPSCRRCPALRPSGRPRPAPSAPPPARAAWTPPRPGRAGRRGAAMGRAAWGLLWLLLGSAAGQYEKYSFRGFPPEDLMPLAAAYGHALEQYEGESWRESARYLEAALRLHRLLRDSEAFCHANCSGPAPPAASFPGPEPGPDGGRGDEWARELRLFGHVLERAACLRRCKRTLPAFQVPYPPRQLLRDFQSRLPYQYLHYALFKANRLEKAAAAAYTFLQRNPKHELTAKYLSYYRGLLDAAEEPFTDLEAQPYEAVFLRAVKLYNSGDFRSSTEDMERALAEYLAVFARCLAGCEGAHEQVDFKDFYPAIADLFAESLQCKVDCEANLTPNVGGYFVEKFVATMYHYLQFAYYKLNDVRQAARSAASYMLFDPDDSVMQQNLVYYRFHRARWGLEEEDFQPREEATLYHNQTAELRELLEFAHMYLQPDDEMELEETVPPVEPKDPPSDAEFEGEGDYEEGIYADWWQEPDAKGDEAEAELEPELA</sequence>
<dbReference type="InterPro" id="IPR056585">
    <property type="entry name" value="Leprecan_dom"/>
</dbReference>
<dbReference type="InterPro" id="IPR052284">
    <property type="entry name" value="Collagen_mod_leprecan"/>
</dbReference>
<feature type="region of interest" description="Disordered" evidence="4">
    <location>
        <begin position="522"/>
        <end position="551"/>
    </location>
</feature>
<dbReference type="InterPro" id="IPR011990">
    <property type="entry name" value="TPR-like_helical_dom_sf"/>
</dbReference>
<evidence type="ECO:0000256" key="2">
    <source>
        <dbReference type="ARBA" id="ARBA00022729"/>
    </source>
</evidence>
<feature type="compositionally biased region" description="Pro residues" evidence="4">
    <location>
        <begin position="104"/>
        <end position="115"/>
    </location>
</feature>
<dbReference type="Proteomes" id="UP000823872">
    <property type="component" value="Chromosome E1"/>
</dbReference>
<gene>
    <name evidence="6" type="primary">P3H4</name>
</gene>
<reference evidence="6" key="3">
    <citation type="submission" date="2025-09" db="UniProtKB">
        <authorList>
            <consortium name="Ensembl"/>
        </authorList>
    </citation>
    <scope>IDENTIFICATION</scope>
    <source>
        <strain evidence="6">breed Abyssinian</strain>
    </source>
</reference>
<feature type="compositionally biased region" description="Acidic residues" evidence="4">
    <location>
        <begin position="538"/>
        <end position="551"/>
    </location>
</feature>
<proteinExistence type="inferred from homology"/>
<dbReference type="Ensembl" id="ENSFCTT00005075132.1">
    <property type="protein sequence ID" value="ENSFCTP00005052859.1"/>
    <property type="gene ID" value="ENSFCTG00005026517.1"/>
</dbReference>
<accession>A0ABI8A0T2</accession>
<dbReference type="Gene3D" id="1.25.40.10">
    <property type="entry name" value="Tetratricopeptide repeat domain"/>
    <property type="match status" value="1"/>
</dbReference>
<evidence type="ECO:0000256" key="1">
    <source>
        <dbReference type="ARBA" id="ARBA00006487"/>
    </source>
</evidence>
<keyword evidence="2" id="KW-0732">Signal</keyword>
<evidence type="ECO:0000259" key="5">
    <source>
        <dbReference type="Pfam" id="PF23557"/>
    </source>
</evidence>
<protein>
    <recommendedName>
        <fullName evidence="5">Leprecan-like alpha-helical domain-containing protein</fullName>
    </recommendedName>
</protein>
<reference evidence="6 7" key="1">
    <citation type="submission" date="2021-02" db="EMBL/GenBank/DDBJ databases">
        <title>Safari Cat Assemblies.</title>
        <authorList>
            <person name="Bredemeyer K.R."/>
            <person name="Murphy W.J."/>
        </authorList>
    </citation>
    <scope>NUCLEOTIDE SEQUENCE [LARGE SCALE GENOMIC DNA]</scope>
</reference>
<dbReference type="Pfam" id="PF23557">
    <property type="entry name" value="TPR_leprecan"/>
    <property type="match status" value="1"/>
</dbReference>
<comment type="similarity">
    <text evidence="1">Belongs to the leprecan family.</text>
</comment>
<feature type="domain" description="Leprecan-like alpha-helical" evidence="5">
    <location>
        <begin position="168"/>
        <end position="479"/>
    </location>
</feature>
<dbReference type="GeneTree" id="ENSGT00940000153814"/>
<evidence type="ECO:0000256" key="3">
    <source>
        <dbReference type="ARBA" id="ARBA00023180"/>
    </source>
</evidence>
<keyword evidence="7" id="KW-1185">Reference proteome</keyword>
<evidence type="ECO:0000313" key="7">
    <source>
        <dbReference type="Proteomes" id="UP000823872"/>
    </source>
</evidence>
<dbReference type="PANTHER" id="PTHR13986">
    <property type="entry name" value="PROTEIN LYSINE HYDROXYLATION COMPLEX COMPONENT"/>
    <property type="match status" value="1"/>
</dbReference>
<keyword evidence="3" id="KW-0325">Glycoprotein</keyword>
<name>A0ABI8A0T2_FELCA</name>
<dbReference type="PANTHER" id="PTHR13986:SF4">
    <property type="entry name" value="ENDOPLASMIC RETICULUM PROTEIN SC65"/>
    <property type="match status" value="1"/>
</dbReference>
<reference evidence="6" key="2">
    <citation type="submission" date="2025-08" db="UniProtKB">
        <authorList>
            <consortium name="Ensembl"/>
        </authorList>
    </citation>
    <scope>IDENTIFICATION</scope>
    <source>
        <strain evidence="6">breed Abyssinian</strain>
    </source>
</reference>